<dbReference type="VEuPathDB" id="VectorBase:LDEU001531"/>
<dbReference type="GO" id="GO:0005789">
    <property type="term" value="C:endoplasmic reticulum membrane"/>
    <property type="evidence" value="ECO:0007669"/>
    <property type="project" value="TreeGrafter"/>
</dbReference>
<reference evidence="8 9" key="1">
    <citation type="journal article" date="2018" name="Gigascience">
        <title>Genomes of trombidid mites reveal novel predicted allergens and laterally-transferred genes associated with secondary metabolism.</title>
        <authorList>
            <person name="Dong X."/>
            <person name="Chaisiri K."/>
            <person name="Xia D."/>
            <person name="Armstrong S.D."/>
            <person name="Fang Y."/>
            <person name="Donnelly M.J."/>
            <person name="Kadowaki T."/>
            <person name="McGarry J.W."/>
            <person name="Darby A.C."/>
            <person name="Makepeace B.L."/>
        </authorList>
    </citation>
    <scope>NUCLEOTIDE SEQUENCE [LARGE SCALE GENOMIC DNA]</scope>
    <source>
        <strain evidence="8">UoL-UT</strain>
    </source>
</reference>
<feature type="transmembrane region" description="Helical" evidence="7">
    <location>
        <begin position="110"/>
        <end position="132"/>
    </location>
</feature>
<sequence>MWFLVVLSWLSIVVQLLFVVLAVAAGLYYLAELVEEYTVVAAKVIRILVISCLVVYLMLFLFEDIPSFILICGTISHFMHLLVLRTFPYFNFSSIPLISAIGTFYETSNAIVIFLTVVLLFVNHYLAFSYFAEVHYQFTEVLGYFTVCLWLVPFAFFISLSANDNVLPTVAETRPLLTDDNDVVSHYFSRKNKKYGLLTFFNYAKDSLLPQRMKKSF</sequence>
<feature type="transmembrane region" description="Helical" evidence="7">
    <location>
        <begin position="141"/>
        <end position="160"/>
    </location>
</feature>
<dbReference type="Proteomes" id="UP000288716">
    <property type="component" value="Unassembled WGS sequence"/>
</dbReference>
<dbReference type="GO" id="GO:0000139">
    <property type="term" value="C:Golgi membrane"/>
    <property type="evidence" value="ECO:0007669"/>
    <property type="project" value="TreeGrafter"/>
</dbReference>
<keyword evidence="9" id="KW-1185">Reference proteome</keyword>
<feature type="transmembrane region" description="Helical" evidence="7">
    <location>
        <begin position="68"/>
        <end position="90"/>
    </location>
</feature>
<dbReference type="InterPro" id="IPR007277">
    <property type="entry name" value="Svp26/Tex261"/>
</dbReference>
<evidence type="ECO:0000256" key="7">
    <source>
        <dbReference type="SAM" id="Phobius"/>
    </source>
</evidence>
<dbReference type="GO" id="GO:0006888">
    <property type="term" value="P:endoplasmic reticulum to Golgi vesicle-mediated transport"/>
    <property type="evidence" value="ECO:0007669"/>
    <property type="project" value="InterPro"/>
</dbReference>
<comment type="subcellular location">
    <subcellularLocation>
        <location evidence="1">Membrane</location>
        <topology evidence="1">Multi-pass membrane protein</topology>
    </subcellularLocation>
</comment>
<organism evidence="8 9">
    <name type="scientific">Leptotrombidium deliense</name>
    <dbReference type="NCBI Taxonomy" id="299467"/>
    <lineage>
        <taxon>Eukaryota</taxon>
        <taxon>Metazoa</taxon>
        <taxon>Ecdysozoa</taxon>
        <taxon>Arthropoda</taxon>
        <taxon>Chelicerata</taxon>
        <taxon>Arachnida</taxon>
        <taxon>Acari</taxon>
        <taxon>Acariformes</taxon>
        <taxon>Trombidiformes</taxon>
        <taxon>Prostigmata</taxon>
        <taxon>Anystina</taxon>
        <taxon>Parasitengona</taxon>
        <taxon>Trombiculoidea</taxon>
        <taxon>Trombiculidae</taxon>
        <taxon>Leptotrombidium</taxon>
    </lineage>
</organism>
<feature type="transmembrane region" description="Helical" evidence="7">
    <location>
        <begin position="40"/>
        <end position="61"/>
    </location>
</feature>
<evidence type="ECO:0000313" key="8">
    <source>
        <dbReference type="EMBL" id="RWS30509.1"/>
    </source>
</evidence>
<dbReference type="Pfam" id="PF04148">
    <property type="entry name" value="Erv26"/>
    <property type="match status" value="1"/>
</dbReference>
<dbReference type="STRING" id="299467.A0A443SSL6"/>
<dbReference type="EMBL" id="NCKV01000475">
    <property type="protein sequence ID" value="RWS30509.1"/>
    <property type="molecule type" value="Genomic_DNA"/>
</dbReference>
<evidence type="ECO:0000256" key="1">
    <source>
        <dbReference type="ARBA" id="ARBA00004141"/>
    </source>
</evidence>
<dbReference type="PANTHER" id="PTHR13144">
    <property type="entry name" value="TEX261 PROTEIN"/>
    <property type="match status" value="1"/>
</dbReference>
<dbReference type="PANTHER" id="PTHR13144:SF0">
    <property type="entry name" value="PROTEIN TEX261"/>
    <property type="match status" value="1"/>
</dbReference>
<keyword evidence="4 7" id="KW-0812">Transmembrane</keyword>
<evidence type="ECO:0000256" key="3">
    <source>
        <dbReference type="ARBA" id="ARBA00017877"/>
    </source>
</evidence>
<comment type="caution">
    <text evidence="8">The sequence shown here is derived from an EMBL/GenBank/DDBJ whole genome shotgun (WGS) entry which is preliminary data.</text>
</comment>
<protein>
    <recommendedName>
        <fullName evidence="3">Protein TEX261</fullName>
    </recommendedName>
</protein>
<evidence type="ECO:0000256" key="6">
    <source>
        <dbReference type="ARBA" id="ARBA00023136"/>
    </source>
</evidence>
<keyword evidence="6 7" id="KW-0472">Membrane</keyword>
<evidence type="ECO:0000256" key="5">
    <source>
        <dbReference type="ARBA" id="ARBA00022989"/>
    </source>
</evidence>
<keyword evidence="5 7" id="KW-1133">Transmembrane helix</keyword>
<dbReference type="GO" id="GO:0097020">
    <property type="term" value="F:COPII receptor activity"/>
    <property type="evidence" value="ECO:0007669"/>
    <property type="project" value="InterPro"/>
</dbReference>
<evidence type="ECO:0000256" key="4">
    <source>
        <dbReference type="ARBA" id="ARBA00022692"/>
    </source>
</evidence>
<dbReference type="AlphaFoldDB" id="A0A443SSL6"/>
<evidence type="ECO:0000256" key="2">
    <source>
        <dbReference type="ARBA" id="ARBA00008096"/>
    </source>
</evidence>
<dbReference type="GO" id="GO:0030134">
    <property type="term" value="C:COPII-coated ER to Golgi transport vesicle"/>
    <property type="evidence" value="ECO:0007669"/>
    <property type="project" value="TreeGrafter"/>
</dbReference>
<proteinExistence type="inferred from homology"/>
<dbReference type="OrthoDB" id="28257at2759"/>
<gene>
    <name evidence="8" type="ORF">B4U80_04792</name>
</gene>
<evidence type="ECO:0000313" key="9">
    <source>
        <dbReference type="Proteomes" id="UP000288716"/>
    </source>
</evidence>
<comment type="similarity">
    <text evidence="2">Belongs to the SVP26 family.</text>
</comment>
<accession>A0A443SSL6</accession>
<name>A0A443SSL6_9ACAR</name>